<sequence>MDTAGAVLFALAVGDAVAAVAAWTTTTGADAAFLSEVDDELVAAAAAMAATGTPNANSNSDFLNCDFVKTSIPLPRVIGAWSAA</sequence>
<protein>
    <recommendedName>
        <fullName evidence="4">Secreted protein</fullName>
    </recommendedName>
</protein>
<dbReference type="RefSeq" id="WP_345863118.1">
    <property type="nucleotide sequence ID" value="NZ_JBDIMF010000001.1"/>
</dbReference>
<keyword evidence="1" id="KW-0732">Signal</keyword>
<dbReference type="EMBL" id="JBDIMF010000001">
    <property type="protein sequence ID" value="MEN2785584.1"/>
    <property type="molecule type" value="Genomic_DNA"/>
</dbReference>
<comment type="caution">
    <text evidence="2">The sequence shown here is derived from an EMBL/GenBank/DDBJ whole genome shotgun (WGS) entry which is preliminary data.</text>
</comment>
<evidence type="ECO:0000256" key="1">
    <source>
        <dbReference type="SAM" id="SignalP"/>
    </source>
</evidence>
<evidence type="ECO:0008006" key="4">
    <source>
        <dbReference type="Google" id="ProtNLM"/>
    </source>
</evidence>
<evidence type="ECO:0000313" key="2">
    <source>
        <dbReference type="EMBL" id="MEN2785584.1"/>
    </source>
</evidence>
<keyword evidence="3" id="KW-1185">Reference proteome</keyword>
<accession>A0ABU9XT78</accession>
<gene>
    <name evidence="2" type="ORF">ABC969_04020</name>
</gene>
<feature type="signal peptide" evidence="1">
    <location>
        <begin position="1"/>
        <end position="21"/>
    </location>
</feature>
<name>A0ABU9XT78_9SPHN</name>
<proteinExistence type="predicted"/>
<reference evidence="2 3" key="1">
    <citation type="submission" date="2024-05" db="EMBL/GenBank/DDBJ databases">
        <authorList>
            <person name="Liu Q."/>
            <person name="Xin Y.-H."/>
        </authorList>
    </citation>
    <scope>NUCLEOTIDE SEQUENCE [LARGE SCALE GENOMIC DNA]</scope>
    <source>
        <strain evidence="2 3">CGMCC 1.15349</strain>
    </source>
</reference>
<dbReference type="Proteomes" id="UP001404104">
    <property type="component" value="Unassembled WGS sequence"/>
</dbReference>
<feature type="chain" id="PRO_5046474251" description="Secreted protein" evidence="1">
    <location>
        <begin position="22"/>
        <end position="84"/>
    </location>
</feature>
<evidence type="ECO:0000313" key="3">
    <source>
        <dbReference type="Proteomes" id="UP001404104"/>
    </source>
</evidence>
<organism evidence="2 3">
    <name type="scientific">Sphingomonas qilianensis</name>
    <dbReference type="NCBI Taxonomy" id="1736690"/>
    <lineage>
        <taxon>Bacteria</taxon>
        <taxon>Pseudomonadati</taxon>
        <taxon>Pseudomonadota</taxon>
        <taxon>Alphaproteobacteria</taxon>
        <taxon>Sphingomonadales</taxon>
        <taxon>Sphingomonadaceae</taxon>
        <taxon>Sphingomonas</taxon>
    </lineage>
</organism>